<feature type="transmembrane region" description="Helical" evidence="1">
    <location>
        <begin position="93"/>
        <end position="114"/>
    </location>
</feature>
<accession>A0ABS5BVS9</accession>
<keyword evidence="1" id="KW-1133">Transmembrane helix</keyword>
<dbReference type="EMBL" id="JAGKQQ010000001">
    <property type="protein sequence ID" value="MBP3957809.1"/>
    <property type="molecule type" value="Genomic_DNA"/>
</dbReference>
<dbReference type="Proteomes" id="UP000676565">
    <property type="component" value="Unassembled WGS sequence"/>
</dbReference>
<evidence type="ECO:0000256" key="1">
    <source>
        <dbReference type="SAM" id="Phobius"/>
    </source>
</evidence>
<keyword evidence="1" id="KW-0812">Transmembrane</keyword>
<comment type="caution">
    <text evidence="2">The sequence shown here is derived from an EMBL/GenBank/DDBJ whole genome shotgun (WGS) entry which is preliminary data.</text>
</comment>
<evidence type="ECO:0000313" key="2">
    <source>
        <dbReference type="EMBL" id="MBP3957809.1"/>
    </source>
</evidence>
<dbReference type="RefSeq" id="WP_210657221.1">
    <property type="nucleotide sequence ID" value="NZ_JAGKQQ010000001.1"/>
</dbReference>
<sequence length="124" mass="13579">MLTSNRLRNWLTAFSLIAFYLAVRPFCRAAASITPTPAQAAHLKEHPEALPRTGDYAFGWSHSPLASYHDEYTLTGEGGRVTPGRSSHTHVGWLSWSSLTLAVAVALFVAAAWLNRRKAISEAT</sequence>
<organism evidence="2 3">
    <name type="scientific">Gemmata palustris</name>
    <dbReference type="NCBI Taxonomy" id="2822762"/>
    <lineage>
        <taxon>Bacteria</taxon>
        <taxon>Pseudomonadati</taxon>
        <taxon>Planctomycetota</taxon>
        <taxon>Planctomycetia</taxon>
        <taxon>Gemmatales</taxon>
        <taxon>Gemmataceae</taxon>
        <taxon>Gemmata</taxon>
    </lineage>
</organism>
<proteinExistence type="predicted"/>
<keyword evidence="3" id="KW-1185">Reference proteome</keyword>
<evidence type="ECO:0008006" key="4">
    <source>
        <dbReference type="Google" id="ProtNLM"/>
    </source>
</evidence>
<gene>
    <name evidence="2" type="ORF">J8F10_21360</name>
</gene>
<name>A0ABS5BVS9_9BACT</name>
<reference evidence="2 3" key="1">
    <citation type="submission" date="2021-04" db="EMBL/GenBank/DDBJ databases">
        <authorList>
            <person name="Ivanova A."/>
        </authorList>
    </citation>
    <scope>NUCLEOTIDE SEQUENCE [LARGE SCALE GENOMIC DNA]</scope>
    <source>
        <strain evidence="2 3">G18</strain>
    </source>
</reference>
<protein>
    <recommendedName>
        <fullName evidence="4">Transmembrane protein</fullName>
    </recommendedName>
</protein>
<evidence type="ECO:0000313" key="3">
    <source>
        <dbReference type="Proteomes" id="UP000676565"/>
    </source>
</evidence>
<keyword evidence="1" id="KW-0472">Membrane</keyword>